<protein>
    <recommendedName>
        <fullName evidence="2">Nitrogen regulatory protein areA GATA-like domain-containing protein</fullName>
    </recommendedName>
</protein>
<dbReference type="InterPro" id="IPR013860">
    <property type="entry name" value="AreA_GATA"/>
</dbReference>
<organism evidence="3 4">
    <name type="scientific">Penicillium oxalicum (strain 114-2 / CGMCC 5302)</name>
    <name type="common">Penicillium decumbens</name>
    <dbReference type="NCBI Taxonomy" id="933388"/>
    <lineage>
        <taxon>Eukaryota</taxon>
        <taxon>Fungi</taxon>
        <taxon>Dikarya</taxon>
        <taxon>Ascomycota</taxon>
        <taxon>Pezizomycotina</taxon>
        <taxon>Eurotiomycetes</taxon>
        <taxon>Eurotiomycetidae</taxon>
        <taxon>Eurotiales</taxon>
        <taxon>Aspergillaceae</taxon>
        <taxon>Penicillium</taxon>
    </lineage>
</organism>
<dbReference type="eggNOG" id="ENOG502QSII">
    <property type="taxonomic scope" value="Eukaryota"/>
</dbReference>
<feature type="compositionally biased region" description="Polar residues" evidence="1">
    <location>
        <begin position="124"/>
        <end position="143"/>
    </location>
</feature>
<dbReference type="AlphaFoldDB" id="S8AZN1"/>
<dbReference type="GO" id="GO:0007039">
    <property type="term" value="P:protein catabolic process in the vacuole"/>
    <property type="evidence" value="ECO:0007669"/>
    <property type="project" value="TreeGrafter"/>
</dbReference>
<feature type="compositionally biased region" description="Polar residues" evidence="1">
    <location>
        <begin position="394"/>
        <end position="420"/>
    </location>
</feature>
<feature type="domain" description="Nitrogen regulatory protein areA GATA-like" evidence="2">
    <location>
        <begin position="174"/>
        <end position="201"/>
    </location>
</feature>
<gene>
    <name evidence="3" type="ORF">PDE_06862</name>
</gene>
<accession>S8AZN1</accession>
<feature type="compositionally biased region" description="Polar residues" evidence="1">
    <location>
        <begin position="468"/>
        <end position="490"/>
    </location>
</feature>
<dbReference type="PhylomeDB" id="S8AZN1"/>
<proteinExistence type="predicted"/>
<dbReference type="STRING" id="933388.S8AZN1"/>
<dbReference type="OrthoDB" id="5563539at2759"/>
<feature type="compositionally biased region" description="Low complexity" evidence="1">
    <location>
        <begin position="438"/>
        <end position="460"/>
    </location>
</feature>
<evidence type="ECO:0000256" key="1">
    <source>
        <dbReference type="SAM" id="MobiDB-lite"/>
    </source>
</evidence>
<dbReference type="GO" id="GO:0005773">
    <property type="term" value="C:vacuole"/>
    <property type="evidence" value="ECO:0007669"/>
    <property type="project" value="GOC"/>
</dbReference>
<dbReference type="PANTHER" id="PTHR28051:SF1">
    <property type="entry name" value="PROTEIN MTL1-RELATED"/>
    <property type="match status" value="1"/>
</dbReference>
<feature type="compositionally biased region" description="Basic and acidic residues" evidence="1">
    <location>
        <begin position="422"/>
        <end position="434"/>
    </location>
</feature>
<dbReference type="GO" id="GO:0042149">
    <property type="term" value="P:cellular response to glucose starvation"/>
    <property type="evidence" value="ECO:0007669"/>
    <property type="project" value="TreeGrafter"/>
</dbReference>
<dbReference type="EMBL" id="KB644414">
    <property type="protein sequence ID" value="EPS31903.1"/>
    <property type="molecule type" value="Genomic_DNA"/>
</dbReference>
<evidence type="ECO:0000313" key="3">
    <source>
        <dbReference type="EMBL" id="EPS31903.1"/>
    </source>
</evidence>
<dbReference type="Pfam" id="PF08550">
    <property type="entry name" value="GATA_AreA"/>
    <property type="match status" value="1"/>
</dbReference>
<feature type="region of interest" description="Disordered" evidence="1">
    <location>
        <begin position="47"/>
        <end position="83"/>
    </location>
</feature>
<dbReference type="InterPro" id="IPR052292">
    <property type="entry name" value="Glucose_repression_reg"/>
</dbReference>
<evidence type="ECO:0000259" key="2">
    <source>
        <dbReference type="Pfam" id="PF08550"/>
    </source>
</evidence>
<keyword evidence="4" id="KW-1185">Reference proteome</keyword>
<dbReference type="Proteomes" id="UP000019376">
    <property type="component" value="Unassembled WGS sequence"/>
</dbReference>
<dbReference type="PANTHER" id="PTHR28051">
    <property type="entry name" value="PROTEIN MTL1-RELATED"/>
    <property type="match status" value="1"/>
</dbReference>
<feature type="region of interest" description="Disordered" evidence="1">
    <location>
        <begin position="102"/>
        <end position="155"/>
    </location>
</feature>
<name>S8AZN1_PENO1</name>
<reference evidence="3 4" key="1">
    <citation type="journal article" date="2013" name="PLoS ONE">
        <title>Genomic and secretomic analyses reveal unique features of the lignocellulolytic enzyme system of Penicillium decumbens.</title>
        <authorList>
            <person name="Liu G."/>
            <person name="Zhang L."/>
            <person name="Wei X."/>
            <person name="Zou G."/>
            <person name="Qin Y."/>
            <person name="Ma L."/>
            <person name="Li J."/>
            <person name="Zheng H."/>
            <person name="Wang S."/>
            <person name="Wang C."/>
            <person name="Xun L."/>
            <person name="Zhao G.-P."/>
            <person name="Zhou Z."/>
            <person name="Qu Y."/>
        </authorList>
    </citation>
    <scope>NUCLEOTIDE SEQUENCE [LARGE SCALE GENOMIC DNA]</scope>
    <source>
        <strain evidence="4">114-2 / CGMCC 5302</strain>
    </source>
</reference>
<evidence type="ECO:0000313" key="4">
    <source>
        <dbReference type="Proteomes" id="UP000019376"/>
    </source>
</evidence>
<feature type="region of interest" description="Disordered" evidence="1">
    <location>
        <begin position="387"/>
        <end position="498"/>
    </location>
</feature>
<dbReference type="HOGENOM" id="CLU_020417_0_0_1"/>
<sequence length="578" mass="63625">MTTVLVNPREEPSHQFTCDSLQSPTVQRYFLGDHGIAPKPPMQFAYSARECPSPVPSSTASSSPPSPSFTQSAHDSSTYTPTTLSSLSLADHHEDEEDLILPAYDTEIPPPVSNTKDVDRDQETVSNASVDDASQTPTWSCQTPAADDTSVEEEPSRHVDYLSHEWREEDIWASWRYVTARKESYSNGVRLENASWRTWAKAKHRLGTISPETLNWLKDCDVTWLYGPLKTSTFRDTMTLNASPPPSRLETPSSYLDPKPILKKKTMSETILQRSLSQHTLLQHAGAILKAQEAAHTWTRPAFPRSTTDLDHLVHHPASSATYSLGGTVTTTSWSGIASPGERRHIHFNNEVEQCIAVEVKDADEEESWFPAFDTESSSDDSVVMMRQVPGGASPSSCSTPRGSFSSDSKTIAPLPSTTLKYRGDTPEPRESILDRWSTSTASPSSTFSSSSFFSSSSAGPPSPATRSIPSSKLSPTPSVATLRPSQPSANFLLDDDDEDSSLDFTGQYLNRDQPWFVSDDDDDRAGRPLHLTSSGMFMPDGENEGESTNHGILGRVVDTVNTARDIAHVIWNVGWRR</sequence>